<feature type="transmembrane region" description="Helical" evidence="10">
    <location>
        <begin position="1089"/>
        <end position="1109"/>
    </location>
</feature>
<keyword evidence="7" id="KW-0560">Oxidoreductase</keyword>
<protein>
    <recommendedName>
        <fullName evidence="11">Major facilitator superfamily (MFS) profile domain-containing protein</fullName>
    </recommendedName>
</protein>
<dbReference type="GO" id="GO:0022857">
    <property type="term" value="F:transmembrane transporter activity"/>
    <property type="evidence" value="ECO:0007669"/>
    <property type="project" value="InterPro"/>
</dbReference>
<proteinExistence type="inferred from homology"/>
<comment type="caution">
    <text evidence="12">The sequence shown here is derived from an EMBL/GenBank/DDBJ whole genome shotgun (WGS) entry which is preliminary data.</text>
</comment>
<dbReference type="GO" id="GO:0016491">
    <property type="term" value="F:oxidoreductase activity"/>
    <property type="evidence" value="ECO:0007669"/>
    <property type="project" value="UniProtKB-KW"/>
</dbReference>
<sequence length="1186" mass="130624">MPVFTEYSAASRELRVLPSFAAPLPRLSPPFTRVGQIEKYEVLIVGAGPAGLMLNLLLARYGLSDESLLCVDAKPGILKSGQADGLQPRTLEVLKSLGIVDEILNDGCHMEEVAFWNPSANKEEIIERTSIIPDVAVPARYQHEVTIHQGRIERILETDLLRYSKRGIQRNTKLLDARIDEAGDPEFPVVADLDTDGRRTTVRAKHLVGADGAHSMVRRCMGLRLVGESMDHIWGVVDLVVDTDFPDIRRRCAIHSPAGSVMVIPRERIATGDYLTRLYVQVPEEAMPDPDQIPVDGTATPKVDARARRACHTHSPKAGQGMNVSMMDSYNLAWKLAYSINGITPDSAIPERPDSLLDTYHVERHTVAQELIEFDRAFSSMFSGKIGSGEDGVEGLTHDQFLKVFSTGNGFTSGCGIEYPENLTVEKISEQDIRNPITGIDYLSGILRPGRRLRDVRLKRHADGNRRHLQDDFLSTGRFRVLCLTSSDLLDPKGVSAKVLTSLGVSILPHFPASTVEQVVIYPRLGKTFTWRDVPHELKKHSEMRFHSGYELDDVYKIYGVDPSRGALAVVRPDGYVGMIAALEDVSHVERSQSSTHSNLDSELHFSSTQLHPPGAARLTVRSRPESVQSASQIDGDHTGEYTDDQSACTNSDAIELGERVWASESPTSKSERNGAQLGLEVVGVSDKQDVDLERGAQSPSGVGILSETEKSNKSQQDPNLVSWNGPDDPDNPKNWPTRKKWGAVLIVSCFTFISPVMSSMVAPALQTMKSDFNIQDEVVSQLMLSIFVLAYAFGPLFLGPLSEIYGRVIVLQLANLFFLIFNIACGVSQTSAQMIVFRFLAGLGGSAPLAIGGGVLSDCFTPEERGKSIAIYSLAPLLGPAVGPIAGGFIAERTTWRWVFYATSIADGIIQILGLFFLRETYAPKILRIRAKKMREETGDLSFQTEAERQNKTLPEVLRTALIRPFRLLTTQPIVQALAIYMAYVYGILYLMSSTFPVLWTSPEYYNESIGIGGLNYISLGIGYCLGSQICARLNDLVYRRLKTRNNGTGKPEFRTPLLAIAAILNPVGLFIYGWTAQTHRHWIAPNIGALLLAMGNIVAMQCIQTYIVDAYTRFAASAMAAGSFLRSIAGFAFPLFAPYMYQTLHYGWGNSLLAFISIAIGIPAPIFLWKYGEAMRKMSTYAAG</sequence>
<dbReference type="Pfam" id="PF01494">
    <property type="entry name" value="FAD_binding_3"/>
    <property type="match status" value="2"/>
</dbReference>
<dbReference type="EMBL" id="SPNV01000020">
    <property type="protein sequence ID" value="KAF5865391.1"/>
    <property type="molecule type" value="Genomic_DNA"/>
</dbReference>
<dbReference type="SUPFAM" id="SSF54373">
    <property type="entry name" value="FAD-linked reductases, C-terminal domain"/>
    <property type="match status" value="1"/>
</dbReference>
<dbReference type="InterPro" id="IPR038220">
    <property type="entry name" value="PHOX_C_sf"/>
</dbReference>
<dbReference type="PRINTS" id="PR00420">
    <property type="entry name" value="RNGMNOXGNASE"/>
</dbReference>
<dbReference type="InterPro" id="IPR036259">
    <property type="entry name" value="MFS_trans_sf"/>
</dbReference>
<dbReference type="Pfam" id="PF07976">
    <property type="entry name" value="Phe_hydrox_dim"/>
    <property type="match status" value="1"/>
</dbReference>
<dbReference type="AlphaFoldDB" id="A0A8H6ABA6"/>
<dbReference type="InterPro" id="IPR036188">
    <property type="entry name" value="FAD/NAD-bd_sf"/>
</dbReference>
<dbReference type="SUPFAM" id="SSF52833">
    <property type="entry name" value="Thioredoxin-like"/>
    <property type="match status" value="1"/>
</dbReference>
<dbReference type="SUPFAM" id="SSF103473">
    <property type="entry name" value="MFS general substrate transporter"/>
    <property type="match status" value="1"/>
</dbReference>
<feature type="transmembrane region" description="Helical" evidence="10">
    <location>
        <begin position="1057"/>
        <end position="1077"/>
    </location>
</feature>
<dbReference type="InterPro" id="IPR011701">
    <property type="entry name" value="MFS"/>
</dbReference>
<dbReference type="GO" id="GO:0016020">
    <property type="term" value="C:membrane"/>
    <property type="evidence" value="ECO:0007669"/>
    <property type="project" value="UniProtKB-SubCell"/>
</dbReference>
<dbReference type="InterPro" id="IPR036249">
    <property type="entry name" value="Thioredoxin-like_sf"/>
</dbReference>
<dbReference type="Gene3D" id="3.50.50.60">
    <property type="entry name" value="FAD/NAD(P)-binding domain"/>
    <property type="match status" value="2"/>
</dbReference>
<feature type="transmembrane region" description="Helical" evidence="10">
    <location>
        <begin position="783"/>
        <end position="802"/>
    </location>
</feature>
<feature type="transmembrane region" description="Helical" evidence="10">
    <location>
        <begin position="897"/>
        <end position="919"/>
    </location>
</feature>
<evidence type="ECO:0000256" key="7">
    <source>
        <dbReference type="ARBA" id="ARBA00023002"/>
    </source>
</evidence>
<organism evidence="12 13">
    <name type="scientific">Petromyces alliaceus</name>
    <name type="common">Aspergillus alliaceus</name>
    <dbReference type="NCBI Taxonomy" id="209559"/>
    <lineage>
        <taxon>Eukaryota</taxon>
        <taxon>Fungi</taxon>
        <taxon>Dikarya</taxon>
        <taxon>Ascomycota</taxon>
        <taxon>Pezizomycotina</taxon>
        <taxon>Eurotiomycetes</taxon>
        <taxon>Eurotiomycetidae</taxon>
        <taxon>Eurotiales</taxon>
        <taxon>Aspergillaceae</taxon>
        <taxon>Aspergillus</taxon>
        <taxon>Aspergillus subgen. Circumdati</taxon>
    </lineage>
</organism>
<feature type="transmembrane region" description="Helical" evidence="10">
    <location>
        <begin position="742"/>
        <end position="763"/>
    </location>
</feature>
<name>A0A8H6ABA6_PETAA</name>
<evidence type="ECO:0000256" key="8">
    <source>
        <dbReference type="ARBA" id="ARBA00023136"/>
    </source>
</evidence>
<feature type="transmembrane region" description="Helical" evidence="10">
    <location>
        <begin position="1150"/>
        <end position="1171"/>
    </location>
</feature>
<feature type="transmembrane region" description="Helical" evidence="10">
    <location>
        <begin position="1013"/>
        <end position="1036"/>
    </location>
</feature>
<dbReference type="Gene3D" id="3.40.30.20">
    <property type="match status" value="1"/>
</dbReference>
<accession>A0A8H6ABA6</accession>
<evidence type="ECO:0000256" key="4">
    <source>
        <dbReference type="ARBA" id="ARBA00022692"/>
    </source>
</evidence>
<dbReference type="PANTHER" id="PTHR23502:SF60">
    <property type="entry name" value="MAJOR FACILITATOR SUPERFAMILY (MFS) PROFILE DOMAIN-CONTAINING PROTEIN-RELATED"/>
    <property type="match status" value="1"/>
</dbReference>
<feature type="transmembrane region" description="Helical" evidence="10">
    <location>
        <begin position="975"/>
        <end position="993"/>
    </location>
</feature>
<dbReference type="InterPro" id="IPR002938">
    <property type="entry name" value="FAD-bd"/>
</dbReference>
<dbReference type="InterPro" id="IPR012941">
    <property type="entry name" value="Phe_hydrox_C_dim_dom"/>
</dbReference>
<dbReference type="PANTHER" id="PTHR23502">
    <property type="entry name" value="MAJOR FACILITATOR SUPERFAMILY"/>
    <property type="match status" value="1"/>
</dbReference>
<dbReference type="Pfam" id="PF07690">
    <property type="entry name" value="MFS_1"/>
    <property type="match status" value="1"/>
</dbReference>
<comment type="similarity">
    <text evidence="2">Belongs to the PheA/TfdB FAD monooxygenase family.</text>
</comment>
<dbReference type="SUPFAM" id="SSF51905">
    <property type="entry name" value="FAD/NAD(P)-binding domain"/>
    <property type="match status" value="1"/>
</dbReference>
<keyword evidence="5" id="KW-0274">FAD</keyword>
<feature type="region of interest" description="Disordered" evidence="9">
    <location>
        <begin position="592"/>
        <end position="647"/>
    </location>
</feature>
<feature type="compositionally biased region" description="Polar residues" evidence="9">
    <location>
        <begin position="592"/>
        <end position="611"/>
    </location>
</feature>
<feature type="compositionally biased region" description="Polar residues" evidence="9">
    <location>
        <begin position="714"/>
        <end position="723"/>
    </location>
</feature>
<evidence type="ECO:0000256" key="2">
    <source>
        <dbReference type="ARBA" id="ARBA00007801"/>
    </source>
</evidence>
<comment type="subcellular location">
    <subcellularLocation>
        <location evidence="1">Membrane</location>
        <topology evidence="1">Multi-pass membrane protein</topology>
    </subcellularLocation>
</comment>
<dbReference type="CDD" id="cd17323">
    <property type="entry name" value="MFS_Tpo1_MDR_like"/>
    <property type="match status" value="1"/>
</dbReference>
<dbReference type="Proteomes" id="UP000541154">
    <property type="component" value="Unassembled WGS sequence"/>
</dbReference>
<evidence type="ECO:0000256" key="10">
    <source>
        <dbReference type="SAM" id="Phobius"/>
    </source>
</evidence>
<evidence type="ECO:0000313" key="13">
    <source>
        <dbReference type="Proteomes" id="UP000541154"/>
    </source>
</evidence>
<reference evidence="12 13" key="1">
    <citation type="submission" date="2019-04" db="EMBL/GenBank/DDBJ databases">
        <title>Aspergillus burnettii sp. nov., novel species from soil in southeast Queensland.</title>
        <authorList>
            <person name="Gilchrist C.L.M."/>
            <person name="Pitt J.I."/>
            <person name="Lange L."/>
            <person name="Lacey H.J."/>
            <person name="Vuong D."/>
            <person name="Midgley D.J."/>
            <person name="Greenfield P."/>
            <person name="Bradbury M."/>
            <person name="Lacey E."/>
            <person name="Busk P.K."/>
            <person name="Pilgaard B."/>
            <person name="Chooi Y.H."/>
            <person name="Piggott A.M."/>
        </authorList>
    </citation>
    <scope>NUCLEOTIDE SEQUENCE [LARGE SCALE GENOMIC DNA]</scope>
    <source>
        <strain evidence="12 13">FRR 5400</strain>
    </source>
</reference>
<gene>
    <name evidence="12" type="ORF">ETB97_004208</name>
</gene>
<dbReference type="CDD" id="cd02979">
    <property type="entry name" value="PHOX_C"/>
    <property type="match status" value="1"/>
</dbReference>
<keyword evidence="3" id="KW-0285">Flavoprotein</keyword>
<dbReference type="GO" id="GO:0071949">
    <property type="term" value="F:FAD binding"/>
    <property type="evidence" value="ECO:0007669"/>
    <property type="project" value="InterPro"/>
</dbReference>
<feature type="domain" description="Major facilitator superfamily (MFS) profile" evidence="11">
    <location>
        <begin position="744"/>
        <end position="1178"/>
    </location>
</feature>
<feature type="transmembrane region" description="Helical" evidence="10">
    <location>
        <begin position="836"/>
        <end position="858"/>
    </location>
</feature>
<evidence type="ECO:0000256" key="5">
    <source>
        <dbReference type="ARBA" id="ARBA00022827"/>
    </source>
</evidence>
<feature type="transmembrane region" description="Helical" evidence="10">
    <location>
        <begin position="809"/>
        <end position="830"/>
    </location>
</feature>
<evidence type="ECO:0000256" key="6">
    <source>
        <dbReference type="ARBA" id="ARBA00022989"/>
    </source>
</evidence>
<dbReference type="PROSITE" id="PS50850">
    <property type="entry name" value="MFS"/>
    <property type="match status" value="1"/>
</dbReference>
<evidence type="ECO:0000256" key="9">
    <source>
        <dbReference type="SAM" id="MobiDB-lite"/>
    </source>
</evidence>
<dbReference type="InterPro" id="IPR020846">
    <property type="entry name" value="MFS_dom"/>
</dbReference>
<dbReference type="Gene3D" id="3.30.9.10">
    <property type="entry name" value="D-Amino Acid Oxidase, subunit A, domain 2"/>
    <property type="match status" value="2"/>
</dbReference>
<keyword evidence="13" id="KW-1185">Reference proteome</keyword>
<feature type="region of interest" description="Disordered" evidence="9">
    <location>
        <begin position="689"/>
        <end position="736"/>
    </location>
</feature>
<feature type="transmembrane region" description="Helical" evidence="10">
    <location>
        <begin position="1116"/>
        <end position="1138"/>
    </location>
</feature>
<evidence type="ECO:0000256" key="1">
    <source>
        <dbReference type="ARBA" id="ARBA00004141"/>
    </source>
</evidence>
<dbReference type="Gene3D" id="1.20.1250.20">
    <property type="entry name" value="MFS general substrate transporter like domains"/>
    <property type="match status" value="1"/>
</dbReference>
<dbReference type="FunFam" id="1.20.1250.20:FF:000011">
    <property type="entry name" value="MFS multidrug transporter, putative"/>
    <property type="match status" value="1"/>
</dbReference>
<evidence type="ECO:0000313" key="12">
    <source>
        <dbReference type="EMBL" id="KAF5865391.1"/>
    </source>
</evidence>
<feature type="transmembrane region" description="Helical" evidence="10">
    <location>
        <begin position="870"/>
        <end position="891"/>
    </location>
</feature>
<keyword evidence="8 10" id="KW-0472">Membrane</keyword>
<evidence type="ECO:0000259" key="11">
    <source>
        <dbReference type="PROSITE" id="PS50850"/>
    </source>
</evidence>
<evidence type="ECO:0000256" key="3">
    <source>
        <dbReference type="ARBA" id="ARBA00022630"/>
    </source>
</evidence>
<keyword evidence="6 10" id="KW-1133">Transmembrane helix</keyword>
<keyword evidence="4 10" id="KW-0812">Transmembrane</keyword>